<dbReference type="EMBL" id="CP030103">
    <property type="protein sequence ID" value="AWX42901.1"/>
    <property type="molecule type" value="Genomic_DNA"/>
</dbReference>
<dbReference type="RefSeq" id="WP_029330669.1">
    <property type="nucleotide sequence ID" value="NZ_CP030103.1"/>
</dbReference>
<evidence type="ECO:0000313" key="2">
    <source>
        <dbReference type="Proteomes" id="UP000249865"/>
    </source>
</evidence>
<organism evidence="1 2">
    <name type="scientific">Metamycoplasma cloacale</name>
    <dbReference type="NCBI Taxonomy" id="92401"/>
    <lineage>
        <taxon>Bacteria</taxon>
        <taxon>Bacillati</taxon>
        <taxon>Mycoplasmatota</taxon>
        <taxon>Mycoplasmoidales</taxon>
        <taxon>Metamycoplasmataceae</taxon>
        <taxon>Metamycoplasma</taxon>
    </lineage>
</organism>
<dbReference type="AlphaFoldDB" id="A0A2Z4LM74"/>
<dbReference type="KEGG" id="mclo:DK849_02420"/>
<dbReference type="SUPFAM" id="SSF64376">
    <property type="entry name" value="YlxR-like"/>
    <property type="match status" value="1"/>
</dbReference>
<keyword evidence="2" id="KW-1185">Reference proteome</keyword>
<dbReference type="Gene3D" id="3.30.1230.10">
    <property type="entry name" value="YlxR-like"/>
    <property type="match status" value="1"/>
</dbReference>
<name>A0A2Z4LM74_9BACT</name>
<reference evidence="2" key="1">
    <citation type="submission" date="2018-06" db="EMBL/GenBank/DDBJ databases">
        <title>Complete genome sequences of Mycoplasma anatis, M. anseris and M. cloacale type strains.</title>
        <authorList>
            <person name="Grozner D."/>
            <person name="Forro B."/>
            <person name="Sulyok K.M."/>
            <person name="Marton S."/>
            <person name="Kreizinger Z."/>
            <person name="Banyai K."/>
            <person name="Gyuranecz M."/>
        </authorList>
    </citation>
    <scope>NUCLEOTIDE SEQUENCE [LARGE SCALE GENOMIC DNA]</scope>
    <source>
        <strain evidence="2">NCTC 10199</strain>
    </source>
</reference>
<gene>
    <name evidence="1" type="ORF">DK849_02420</name>
</gene>
<dbReference type="InterPro" id="IPR037465">
    <property type="entry name" value="YlxR"/>
</dbReference>
<dbReference type="Pfam" id="PF04296">
    <property type="entry name" value="YlxR"/>
    <property type="match status" value="1"/>
</dbReference>
<dbReference type="InterPro" id="IPR035931">
    <property type="entry name" value="YlxR-like_sf"/>
</dbReference>
<proteinExistence type="predicted"/>
<protein>
    <submittedName>
        <fullName evidence="1">YlxR family protein</fullName>
    </submittedName>
</protein>
<dbReference type="Proteomes" id="UP000249865">
    <property type="component" value="Chromosome"/>
</dbReference>
<sequence length="101" mass="12193">MKTDRNYSRKSIVDNQIYPIDQLIRFNKNKFNVISFDEFKNLEGRGAYCLINEEQIKVLFKKRLLNKAFRQNIDQEIYNNIQKEVEEWLVKTGKKESQTLM</sequence>
<dbReference type="PANTHER" id="PTHR34215">
    <property type="entry name" value="BLL0784 PROTEIN"/>
    <property type="match status" value="1"/>
</dbReference>
<evidence type="ECO:0000313" key="1">
    <source>
        <dbReference type="EMBL" id="AWX42901.1"/>
    </source>
</evidence>
<dbReference type="PANTHER" id="PTHR34215:SF1">
    <property type="entry name" value="YLXR DOMAIN-CONTAINING PROTEIN"/>
    <property type="match status" value="1"/>
</dbReference>
<accession>A0A2Z4LM74</accession>
<dbReference type="InterPro" id="IPR007393">
    <property type="entry name" value="YlxR_dom"/>
</dbReference>
<dbReference type="OrthoDB" id="398624at2"/>